<dbReference type="Gene3D" id="3.90.550.10">
    <property type="entry name" value="Spore Coat Polysaccharide Biosynthesis Protein SpsA, Chain A"/>
    <property type="match status" value="1"/>
</dbReference>
<evidence type="ECO:0000313" key="3">
    <source>
        <dbReference type="EMBL" id="MBE1524157.1"/>
    </source>
</evidence>
<dbReference type="InterPro" id="IPR029044">
    <property type="entry name" value="Nucleotide-diphossugar_trans"/>
</dbReference>
<dbReference type="Pfam" id="PF00535">
    <property type="entry name" value="Glycos_transf_2"/>
    <property type="match status" value="1"/>
</dbReference>
<evidence type="ECO:0000259" key="2">
    <source>
        <dbReference type="Pfam" id="PF00535"/>
    </source>
</evidence>
<comment type="caution">
    <text evidence="3">The sequence shown here is derived from an EMBL/GenBank/DDBJ whole genome shotgun (WGS) entry which is preliminary data.</text>
</comment>
<sequence length="1054" mass="116706">MNRSDEASAQPASEPAQVASAPAIAAQAHRAAQAHEQAAQELSSSAHHEQLWGPLERAHRERAADLRRRAAAETSRPAADVPLAAPLAALSVHDAVAAARAAAAELPAAESGISRPKLDLRIGIICDRFLLDTFSGLAELIPITPDNWENHLDDVDLLLVAATWRGHDGSSWDNTAPEAPARRRLLISTIIPAYRANGVPPVYYGKEDPPDYRQFLDIARACDHIFTTAAEVVEDYRRDCPRALSVEVLPFGVNPLLHSPLGSRSAPAQVRELIFFAGSWMGRKYPERARFAEWILDGVLDSGRPLAIVDRWWEEISAQLDSEQPMLSPNQLIPVKYWPYRVPAMDHHELMDLQRVVDIAVNLNSVIGSQTMFANRALELQAAGTLVLSTYNQGLNSYHPQVRIANSAEDVTESLRGLDLEELRRTQSDGVREVFLHHHVSDLLARVARTAGKEVASQQELVVAVAEDVTAELTQDMAAQDLSTCGLGPVELLDWNQLGDRAADPLAPRIDVLLPVSGQRRYLPRYAADHVAAFRYQSASITTKLAGSAAETDPHSHRHHRGLRSLPRPQDLGLTAWWRPEPAALVSAAVLAASGQDARVYAIDHLGHATAATISQSGLLPAALPHPGDDIAEAKDEFRRTAKAGELELSVILPVYNNGDHLRHKAFASLRRSPHFSRTHVLLIDDGSTDPVTVAAVEELARSWPNVSVFRHGTGGSGSASRPRNTGLELAATEYVTYLDPDDEELEAGYHLLQRRLAEKPEADFALGTQVTWTDRHMVLPVHDWYSSIEQHDGLCWPDRDSLWRIRFRPASIESMVARTAWLRGLGLTQPEGATGQDTFFFQQILFHARAYVPVDRPVYVYYGAVDTSIVNVVSPAYFRKYLILEAARASWLQEVGLLADYLDTRFEHFFVTWYLWKFSRVPAADRAEAATVLSEIAGFYVEDPAHHPWRTPEALRFFGQRRLPSAKKLRPLAGRLKRRARGAAALQLGQLKRTRWGRGAGLVYRRTLKPRSADQVAALREVSAEIERIQRREAAHWGITAAESAYAAAVQAR</sequence>
<reference evidence="3 4" key="1">
    <citation type="submission" date="2020-10" db="EMBL/GenBank/DDBJ databases">
        <title>Sequencing the genomes of 1000 actinobacteria strains.</title>
        <authorList>
            <person name="Klenk H.-P."/>
        </authorList>
    </citation>
    <scope>NUCLEOTIDE SEQUENCE [LARGE SCALE GENOMIC DNA]</scope>
    <source>
        <strain evidence="3 4">DSM 15666</strain>
    </source>
</reference>
<accession>A0ABR9JF99</accession>
<evidence type="ECO:0000313" key="4">
    <source>
        <dbReference type="Proteomes" id="UP000643525"/>
    </source>
</evidence>
<organism evidence="3 4">
    <name type="scientific">Nesterenkonia lutea</name>
    <dbReference type="NCBI Taxonomy" id="272919"/>
    <lineage>
        <taxon>Bacteria</taxon>
        <taxon>Bacillati</taxon>
        <taxon>Actinomycetota</taxon>
        <taxon>Actinomycetes</taxon>
        <taxon>Micrococcales</taxon>
        <taxon>Micrococcaceae</taxon>
        <taxon>Nesterenkonia</taxon>
    </lineage>
</organism>
<dbReference type="PANTHER" id="PTHR43685:SF11">
    <property type="entry name" value="GLYCOSYLTRANSFERASE TAGX-RELATED"/>
    <property type="match status" value="1"/>
</dbReference>
<dbReference type="CDD" id="cd00761">
    <property type="entry name" value="Glyco_tranf_GTA_type"/>
    <property type="match status" value="1"/>
</dbReference>
<dbReference type="SUPFAM" id="SSF53448">
    <property type="entry name" value="Nucleotide-diphospho-sugar transferases"/>
    <property type="match status" value="1"/>
</dbReference>
<feature type="region of interest" description="Disordered" evidence="1">
    <location>
        <begin position="1"/>
        <end position="49"/>
    </location>
</feature>
<evidence type="ECO:0000256" key="1">
    <source>
        <dbReference type="SAM" id="MobiDB-lite"/>
    </source>
</evidence>
<name>A0ABR9JF99_9MICC</name>
<dbReference type="EMBL" id="JADBED010000001">
    <property type="protein sequence ID" value="MBE1524157.1"/>
    <property type="molecule type" value="Genomic_DNA"/>
</dbReference>
<feature type="domain" description="Glycosyltransferase 2-like" evidence="2">
    <location>
        <begin position="650"/>
        <end position="769"/>
    </location>
</feature>
<dbReference type="PANTHER" id="PTHR43685">
    <property type="entry name" value="GLYCOSYLTRANSFERASE"/>
    <property type="match status" value="1"/>
</dbReference>
<protein>
    <submittedName>
        <fullName evidence="3">Glycosyltransferase involved in cell wall biosynthesis</fullName>
    </submittedName>
</protein>
<dbReference type="Proteomes" id="UP000643525">
    <property type="component" value="Unassembled WGS sequence"/>
</dbReference>
<dbReference type="RefSeq" id="WP_192595210.1">
    <property type="nucleotide sequence ID" value="NZ_BAAALJ010000020.1"/>
</dbReference>
<dbReference type="InterPro" id="IPR050834">
    <property type="entry name" value="Glycosyltransf_2"/>
</dbReference>
<feature type="region of interest" description="Disordered" evidence="1">
    <location>
        <begin position="545"/>
        <end position="567"/>
    </location>
</feature>
<dbReference type="InterPro" id="IPR001173">
    <property type="entry name" value="Glyco_trans_2-like"/>
</dbReference>
<proteinExistence type="predicted"/>
<feature type="compositionally biased region" description="Low complexity" evidence="1">
    <location>
        <begin position="14"/>
        <end position="45"/>
    </location>
</feature>
<gene>
    <name evidence="3" type="ORF">H4W27_001275</name>
</gene>
<keyword evidence="4" id="KW-1185">Reference proteome</keyword>